<evidence type="ECO:0000313" key="3">
    <source>
        <dbReference type="Proteomes" id="UP001596472"/>
    </source>
</evidence>
<gene>
    <name evidence="2" type="ORF">ACFQY0_09950</name>
</gene>
<evidence type="ECO:0000259" key="1">
    <source>
        <dbReference type="Pfam" id="PF13569"/>
    </source>
</evidence>
<name>A0ABW2L874_9BACT</name>
<dbReference type="RefSeq" id="WP_379711836.1">
    <property type="nucleotide sequence ID" value="NZ_JBHTBS010000004.1"/>
</dbReference>
<protein>
    <submittedName>
        <fullName evidence="2">DUF4132 domain-containing protein</fullName>
    </submittedName>
</protein>
<proteinExistence type="predicted"/>
<sequence>MNITEKIRESGREDLAVALERFDEQADLVELKMLTSGLKSNDLYNLGSSISQWENPMSPPLSAIEFLIKASRLLGDVSALVRLLSGNLRDHILSLLDEIEEDLKPSRKQLFEGMADSRLFNWTKGYSPSADAPFANPDANEAWLLGNEFLTRVLERGYLATPFYEALSIYKTRVLIEFIDSKVRSGQDSIQPKVWKDLFKLDDKLDGTFVSAMRQLMSLSFRPYSSKSDDAIEMMKVMIRLNVLRDGRYREELLEVVTAPELAAQAEAAAVLLEEMPEIALQKVAAGMRHQMPFTPTEEYKQLLKMALEEIGGDGGTFLLALFKGDDDFKKIQRKAIKGLCGISPDDPRAPDVKSLVLELASQQSGKGLTELWERLSGGGSKLFESEFRGMLTGKSKLLREVAANHIANHQPEESVALAKELMGSKKAGDRLGAVALMTSCGEAGVPLLREADAIETSKQVHEAIEAGLANLGAKPIEVESEGSGGVDELLTAIKADRHLRAPRHAWLELKSLQLKDADGRVLPEKVLHFLIQKQSKHKAIEPAEAVVDLLGHLDHSENRGFALALLKQWVSSDQAAADRWVLTLAGLLGDSSVVPTIAAGIHRWCKTKRKELAVCGVRSLTLLGTDEALMVLNDVALRYVSKNGIVGRAAAEAFQAAAIERGLELEELRDQVVPTLGFDVEGILRLECEGSVVLALLQPDLSLRWKDPESGRETKNPASKLSAAMKSEIKELRALLKEALKSQTARLELVLVCQRRWPIEKWRTLFEEHVLMAGLTTNLIWGLYDKDGQLLRCFRRYPNGILADAAGNIEELAETDAFIGLVHPIELDEDALIEWREHLSRMKATPPFSQLKRPRAAPEPLHLNRRQLTTCKGKEIAQGTLFSRSEKLGWHQGSVVEGGELCSLYKIYDAAKVEVILELSGFFMGGGYDNDGSLGRALFVKKGSVARGGYVIDVPSQDDPNVLAFGDVPAIVYSETVADLKMIIGEVKA</sequence>
<reference evidence="3" key="1">
    <citation type="journal article" date="2019" name="Int. J. Syst. Evol. Microbiol.">
        <title>The Global Catalogue of Microorganisms (GCM) 10K type strain sequencing project: providing services to taxonomists for standard genome sequencing and annotation.</title>
        <authorList>
            <consortium name="The Broad Institute Genomics Platform"/>
            <consortium name="The Broad Institute Genome Sequencing Center for Infectious Disease"/>
            <person name="Wu L."/>
            <person name="Ma J."/>
        </authorList>
    </citation>
    <scope>NUCLEOTIDE SEQUENCE [LARGE SCALE GENOMIC DNA]</scope>
    <source>
        <strain evidence="3">CGMCC 4.1467</strain>
    </source>
</reference>
<dbReference type="EMBL" id="JBHTBS010000004">
    <property type="protein sequence ID" value="MFC7337498.1"/>
    <property type="molecule type" value="Genomic_DNA"/>
</dbReference>
<keyword evidence="3" id="KW-1185">Reference proteome</keyword>
<accession>A0ABW2L874</accession>
<dbReference type="InterPro" id="IPR025406">
    <property type="entry name" value="DUF4132"/>
</dbReference>
<dbReference type="Proteomes" id="UP001596472">
    <property type="component" value="Unassembled WGS sequence"/>
</dbReference>
<dbReference type="Pfam" id="PF13569">
    <property type="entry name" value="DUF4132"/>
    <property type="match status" value="1"/>
</dbReference>
<comment type="caution">
    <text evidence="2">The sequence shown here is derived from an EMBL/GenBank/DDBJ whole genome shotgun (WGS) entry which is preliminary data.</text>
</comment>
<evidence type="ECO:0000313" key="2">
    <source>
        <dbReference type="EMBL" id="MFC7337498.1"/>
    </source>
</evidence>
<organism evidence="2 3">
    <name type="scientific">Haloferula chungangensis</name>
    <dbReference type="NCBI Taxonomy" id="1048331"/>
    <lineage>
        <taxon>Bacteria</taxon>
        <taxon>Pseudomonadati</taxon>
        <taxon>Verrucomicrobiota</taxon>
        <taxon>Verrucomicrobiia</taxon>
        <taxon>Verrucomicrobiales</taxon>
        <taxon>Verrucomicrobiaceae</taxon>
        <taxon>Haloferula</taxon>
    </lineage>
</organism>
<feature type="domain" description="DUF4132" evidence="1">
    <location>
        <begin position="719"/>
        <end position="891"/>
    </location>
</feature>